<proteinExistence type="predicted"/>
<comment type="caution">
    <text evidence="1">The sequence shown here is derived from an EMBL/GenBank/DDBJ whole genome shotgun (WGS) entry which is preliminary data.</text>
</comment>
<name>A0ACB5UR52_9FIRM</name>
<accession>A0ACB5UR52</accession>
<organism evidence="1 2">
    <name type="scientific">Vallitalea maricola</name>
    <dbReference type="NCBI Taxonomy" id="3074433"/>
    <lineage>
        <taxon>Bacteria</taxon>
        <taxon>Bacillati</taxon>
        <taxon>Bacillota</taxon>
        <taxon>Clostridia</taxon>
        <taxon>Lachnospirales</taxon>
        <taxon>Vallitaleaceae</taxon>
        <taxon>Vallitalea</taxon>
    </lineage>
</organism>
<dbReference type="Proteomes" id="UP001374599">
    <property type="component" value="Unassembled WGS sequence"/>
</dbReference>
<dbReference type="EMBL" id="BTPU01000124">
    <property type="protein sequence ID" value="GMQ65355.1"/>
    <property type="molecule type" value="Genomic_DNA"/>
</dbReference>
<sequence length="106" mass="12502">MVKIMPDLWICPYQKYTGKECPFCGVTTDLYRLFRNPQMLGDIKNFKNLVSLIALVLGLLEFQYRIIILITVKKIKRIKGIFITDIIIHILLISIFFSLAIYFWNK</sequence>
<protein>
    <submittedName>
        <fullName evidence="1">Uncharacterized protein</fullName>
    </submittedName>
</protein>
<reference evidence="1" key="1">
    <citation type="submission" date="2023-09" db="EMBL/GenBank/DDBJ databases">
        <title>Vallitalea sediminicola and Vallitalea maricola sp. nov., anaerobic bacteria isolated from marine sediment.</title>
        <authorList>
            <person name="Hirano S."/>
            <person name="Maeda A."/>
            <person name="Terahara T."/>
            <person name="Mori K."/>
            <person name="Hamada M."/>
            <person name="Matsumoto R."/>
            <person name="Kobayashi T."/>
        </authorList>
    </citation>
    <scope>NUCLEOTIDE SEQUENCE</scope>
    <source>
        <strain evidence="1">AN17-2</strain>
    </source>
</reference>
<gene>
    <name evidence="1" type="ORF">AN2V17_45990</name>
</gene>
<evidence type="ECO:0000313" key="1">
    <source>
        <dbReference type="EMBL" id="GMQ65355.1"/>
    </source>
</evidence>
<evidence type="ECO:0000313" key="2">
    <source>
        <dbReference type="Proteomes" id="UP001374599"/>
    </source>
</evidence>
<keyword evidence="2" id="KW-1185">Reference proteome</keyword>